<dbReference type="RefSeq" id="WP_121216884.1">
    <property type="nucleotide sequence ID" value="NZ_RBIG01000001.1"/>
</dbReference>
<evidence type="ECO:0000256" key="1">
    <source>
        <dbReference type="ARBA" id="ARBA00001933"/>
    </source>
</evidence>
<name>A0A420WN66_9PROT</name>
<dbReference type="InterPro" id="IPR000192">
    <property type="entry name" value="Aminotrans_V_dom"/>
</dbReference>
<dbReference type="AlphaFoldDB" id="A0A420WN66"/>
<evidence type="ECO:0000256" key="9">
    <source>
        <dbReference type="ARBA" id="ARBA00023004"/>
    </source>
</evidence>
<comment type="catalytic activity">
    <reaction evidence="11">
        <text>(sulfur carrier)-H + L-cysteine = (sulfur carrier)-SH + L-alanine</text>
        <dbReference type="Rhea" id="RHEA:43892"/>
        <dbReference type="Rhea" id="RHEA-COMP:14737"/>
        <dbReference type="Rhea" id="RHEA-COMP:14739"/>
        <dbReference type="ChEBI" id="CHEBI:29917"/>
        <dbReference type="ChEBI" id="CHEBI:35235"/>
        <dbReference type="ChEBI" id="CHEBI:57972"/>
        <dbReference type="ChEBI" id="CHEBI:64428"/>
        <dbReference type="EC" id="2.8.1.7"/>
    </reaction>
</comment>
<evidence type="ECO:0000256" key="4">
    <source>
        <dbReference type="ARBA" id="ARBA00012239"/>
    </source>
</evidence>
<dbReference type="InterPro" id="IPR015424">
    <property type="entry name" value="PyrdxlP-dep_Trfase"/>
</dbReference>
<dbReference type="InterPro" id="IPR020578">
    <property type="entry name" value="Aminotrans_V_PyrdxlP_BS"/>
</dbReference>
<keyword evidence="7" id="KW-0479">Metal-binding</keyword>
<feature type="domain" description="Aminotransferase class V" evidence="13">
    <location>
        <begin position="4"/>
        <end position="351"/>
    </location>
</feature>
<evidence type="ECO:0000256" key="3">
    <source>
        <dbReference type="ARBA" id="ARBA00006490"/>
    </source>
</evidence>
<evidence type="ECO:0000313" key="15">
    <source>
        <dbReference type="Proteomes" id="UP000277424"/>
    </source>
</evidence>
<dbReference type="Gene3D" id="1.10.260.50">
    <property type="match status" value="1"/>
</dbReference>
<keyword evidence="10" id="KW-0411">Iron-sulfur</keyword>
<dbReference type="PANTHER" id="PTHR11601">
    <property type="entry name" value="CYSTEINE DESULFURYLASE FAMILY MEMBER"/>
    <property type="match status" value="1"/>
</dbReference>
<dbReference type="GO" id="GO:0046872">
    <property type="term" value="F:metal ion binding"/>
    <property type="evidence" value="ECO:0007669"/>
    <property type="project" value="UniProtKB-KW"/>
</dbReference>
<reference evidence="14 15" key="1">
    <citation type="submission" date="2018-10" db="EMBL/GenBank/DDBJ databases">
        <title>Comparative analysis of microorganisms from saline springs in Andes Mountain Range, Colombia.</title>
        <authorList>
            <person name="Rubin E."/>
        </authorList>
    </citation>
    <scope>NUCLEOTIDE SEQUENCE [LARGE SCALE GENOMIC DNA]</scope>
    <source>
        <strain evidence="14 15">USBA 36</strain>
    </source>
</reference>
<dbReference type="PROSITE" id="PS00595">
    <property type="entry name" value="AA_TRANSFER_CLASS_5"/>
    <property type="match status" value="1"/>
</dbReference>
<dbReference type="OrthoDB" id="9808002at2"/>
<evidence type="ECO:0000256" key="6">
    <source>
        <dbReference type="ARBA" id="ARBA00022679"/>
    </source>
</evidence>
<protein>
    <recommendedName>
        <fullName evidence="5">Cysteine desulfurase</fullName>
        <ecNumber evidence="4">2.8.1.7</ecNumber>
    </recommendedName>
</protein>
<comment type="function">
    <text evidence="2">Catalyzes the removal of elemental sulfur atoms from cysteine to produce alanine. Seems to participate in the biosynthesis of the nitrogenase metalloclusters by providing the inorganic sulfur required for the Fe-S core formation.</text>
</comment>
<evidence type="ECO:0000256" key="12">
    <source>
        <dbReference type="RuleBase" id="RU004504"/>
    </source>
</evidence>
<sequence length="371" mass="38021">MAITYLDHNATTPVRPEAMEAVLDALREGGNPSSVHAAGRTARKRLEQARRDVAALISADAARLIFTSGGTEANALALLGSGRPRILYSAIEHDSVRAAHPQAEAVPVTPEGIIDLDALDSMLAADSRPAILSLMLANNETGILQPVAEARAIAHRHGALVHCDAIQAAGKLPVDVAALDVDLLSISAHKIGGPPGVGALYIRPDLELAAIQRGGGQERRLRGGTENLPGISGFGAAAQAAASEIGQMQALTGLRDALEEGVMAVTLQAVIVGRDMPRLPNTSCIALPGVKAENIVMALDLAGVAVSAGSACSSGKVTASHVLAAMGLPQEVAGGAIRVSFGWTSTAADGEAFLAAWSQTARRLRPMAVAS</sequence>
<organism evidence="14 15">
    <name type="scientific">Oceanibaculum indicum</name>
    <dbReference type="NCBI Taxonomy" id="526216"/>
    <lineage>
        <taxon>Bacteria</taxon>
        <taxon>Pseudomonadati</taxon>
        <taxon>Pseudomonadota</taxon>
        <taxon>Alphaproteobacteria</taxon>
        <taxon>Rhodospirillales</taxon>
        <taxon>Oceanibaculaceae</taxon>
        <taxon>Oceanibaculum</taxon>
    </lineage>
</organism>
<dbReference type="GO" id="GO:0031071">
    <property type="term" value="F:cysteine desulfurase activity"/>
    <property type="evidence" value="ECO:0007669"/>
    <property type="project" value="UniProtKB-EC"/>
</dbReference>
<accession>A0A420WN66</accession>
<evidence type="ECO:0000256" key="2">
    <source>
        <dbReference type="ARBA" id="ARBA00003120"/>
    </source>
</evidence>
<dbReference type="SUPFAM" id="SSF53383">
    <property type="entry name" value="PLP-dependent transferases"/>
    <property type="match status" value="1"/>
</dbReference>
<evidence type="ECO:0000256" key="11">
    <source>
        <dbReference type="ARBA" id="ARBA00050776"/>
    </source>
</evidence>
<evidence type="ECO:0000256" key="10">
    <source>
        <dbReference type="ARBA" id="ARBA00023014"/>
    </source>
</evidence>
<evidence type="ECO:0000256" key="5">
    <source>
        <dbReference type="ARBA" id="ARBA00013558"/>
    </source>
</evidence>
<evidence type="ECO:0000313" key="14">
    <source>
        <dbReference type="EMBL" id="RKQ72457.1"/>
    </source>
</evidence>
<comment type="cofactor">
    <cofactor evidence="1 12">
        <name>pyridoxal 5'-phosphate</name>
        <dbReference type="ChEBI" id="CHEBI:597326"/>
    </cofactor>
</comment>
<dbReference type="PIRSF" id="PIRSF005572">
    <property type="entry name" value="NifS"/>
    <property type="match status" value="1"/>
</dbReference>
<gene>
    <name evidence="14" type="ORF">BCL74_0223</name>
</gene>
<comment type="caution">
    <text evidence="14">The sequence shown here is derived from an EMBL/GenBank/DDBJ whole genome shotgun (WGS) entry which is preliminary data.</text>
</comment>
<dbReference type="Proteomes" id="UP000277424">
    <property type="component" value="Unassembled WGS sequence"/>
</dbReference>
<proteinExistence type="inferred from homology"/>
<dbReference type="EMBL" id="RBIG01000001">
    <property type="protein sequence ID" value="RKQ72457.1"/>
    <property type="molecule type" value="Genomic_DNA"/>
</dbReference>
<keyword evidence="9" id="KW-0408">Iron</keyword>
<dbReference type="GO" id="GO:0051536">
    <property type="term" value="F:iron-sulfur cluster binding"/>
    <property type="evidence" value="ECO:0007669"/>
    <property type="project" value="UniProtKB-KW"/>
</dbReference>
<dbReference type="InterPro" id="IPR015422">
    <property type="entry name" value="PyrdxlP-dep_Trfase_small"/>
</dbReference>
<evidence type="ECO:0000256" key="8">
    <source>
        <dbReference type="ARBA" id="ARBA00022898"/>
    </source>
</evidence>
<dbReference type="Gene3D" id="3.40.640.10">
    <property type="entry name" value="Type I PLP-dependent aspartate aminotransferase-like (Major domain)"/>
    <property type="match status" value="1"/>
</dbReference>
<dbReference type="InterPro" id="IPR016454">
    <property type="entry name" value="Cysteine_dSase"/>
</dbReference>
<keyword evidence="6" id="KW-0808">Transferase</keyword>
<evidence type="ECO:0000259" key="13">
    <source>
        <dbReference type="Pfam" id="PF00266"/>
    </source>
</evidence>
<evidence type="ECO:0000256" key="7">
    <source>
        <dbReference type="ARBA" id="ARBA00022723"/>
    </source>
</evidence>
<keyword evidence="8" id="KW-0663">Pyridoxal phosphate</keyword>
<comment type="similarity">
    <text evidence="3">Belongs to the class-V pyridoxal-phosphate-dependent aminotransferase family. NifS/IscS subfamily.</text>
</comment>
<dbReference type="EC" id="2.8.1.7" evidence="4"/>
<dbReference type="Gene3D" id="3.90.1150.10">
    <property type="entry name" value="Aspartate Aminotransferase, domain 1"/>
    <property type="match status" value="1"/>
</dbReference>
<dbReference type="Pfam" id="PF00266">
    <property type="entry name" value="Aminotran_5"/>
    <property type="match status" value="1"/>
</dbReference>
<dbReference type="PANTHER" id="PTHR11601:SF34">
    <property type="entry name" value="CYSTEINE DESULFURASE"/>
    <property type="match status" value="1"/>
</dbReference>
<dbReference type="InterPro" id="IPR015421">
    <property type="entry name" value="PyrdxlP-dep_Trfase_major"/>
</dbReference>